<keyword evidence="4" id="KW-0175">Coiled coil</keyword>
<feature type="compositionally biased region" description="Basic and acidic residues" evidence="5">
    <location>
        <begin position="258"/>
        <end position="283"/>
    </location>
</feature>
<dbReference type="Proteomes" id="UP001642502">
    <property type="component" value="Unassembled WGS sequence"/>
</dbReference>
<feature type="DNA-binding region" description="HMG box" evidence="3">
    <location>
        <begin position="187"/>
        <end position="283"/>
    </location>
</feature>
<protein>
    <submittedName>
        <fullName evidence="7">Non-histone protein</fullName>
    </submittedName>
</protein>
<evidence type="ECO:0000256" key="3">
    <source>
        <dbReference type="PROSITE-ProRule" id="PRU00267"/>
    </source>
</evidence>
<evidence type="ECO:0000256" key="1">
    <source>
        <dbReference type="ARBA" id="ARBA00004123"/>
    </source>
</evidence>
<evidence type="ECO:0000256" key="5">
    <source>
        <dbReference type="SAM" id="MobiDB-lite"/>
    </source>
</evidence>
<dbReference type="PROSITE" id="PS50118">
    <property type="entry name" value="HMG_BOX_2"/>
    <property type="match status" value="1"/>
</dbReference>
<keyword evidence="2 3" id="KW-0539">Nucleus</keyword>
<proteinExistence type="predicted"/>
<feature type="domain" description="HMG box" evidence="6">
    <location>
        <begin position="187"/>
        <end position="283"/>
    </location>
</feature>
<feature type="compositionally biased region" description="Polar residues" evidence="5">
    <location>
        <begin position="128"/>
        <end position="142"/>
    </location>
</feature>
<name>A0ABP0D8E9_9PEZI</name>
<feature type="region of interest" description="Disordered" evidence="5">
    <location>
        <begin position="66"/>
        <end position="191"/>
    </location>
</feature>
<feature type="compositionally biased region" description="Basic and acidic residues" evidence="5">
    <location>
        <begin position="205"/>
        <end position="218"/>
    </location>
</feature>
<gene>
    <name evidence="7" type="primary">NHP10</name>
    <name evidence="7" type="ORF">SEPCBS119000_000463</name>
</gene>
<dbReference type="EMBL" id="CAWUON010000003">
    <property type="protein sequence ID" value="CAK7263402.1"/>
    <property type="molecule type" value="Genomic_DNA"/>
</dbReference>
<feature type="compositionally biased region" description="Low complexity" evidence="5">
    <location>
        <begin position="103"/>
        <end position="112"/>
    </location>
</feature>
<dbReference type="Gene3D" id="1.10.30.10">
    <property type="entry name" value="High mobility group box domain"/>
    <property type="match status" value="1"/>
</dbReference>
<reference evidence="7 8" key="1">
    <citation type="submission" date="2024-01" db="EMBL/GenBank/DDBJ databases">
        <authorList>
            <person name="Allen C."/>
            <person name="Tagirdzhanova G."/>
        </authorList>
    </citation>
    <scope>NUCLEOTIDE SEQUENCE [LARGE SCALE GENOMIC DNA]</scope>
    <source>
        <strain evidence="7 8">CBS 119000</strain>
    </source>
</reference>
<sequence length="353" mass="38330">MAPATSPSATTLPPSVEEAYRRKCVHLKKRMADVEEANDAARVRIARLKRQVEKQRLERAFLLEQLAKRTSTNVEDSDGSPSPPATPKDKPLRTKRGHRKSSAAEGSGAPGSTFITQSLDPLSPASDVFTSQSQPIPFSTASRRGGRKSKSTKDLDDAASVSGKAARGDNDDDEDKEDKGSSRAGSKRSTVKAFELYCEEMRPALAEKNKVDKKKSASGDDGGDVDMEDAYADEEEDDETAEPDVDAALARAWMEMEQAEKDEYEARAAQEQAKYEKAKDESRQRKKKAKEGNLLETKQETEAAGDDEADERDAKAVEGAAAKTGKPGPGKLKDRQDSEMADTVVAASNSKDD</sequence>
<evidence type="ECO:0000313" key="7">
    <source>
        <dbReference type="EMBL" id="CAK7263402.1"/>
    </source>
</evidence>
<feature type="compositionally biased region" description="Acidic residues" evidence="5">
    <location>
        <begin position="221"/>
        <end position="245"/>
    </location>
</feature>
<evidence type="ECO:0000256" key="2">
    <source>
        <dbReference type="ARBA" id="ARBA00023242"/>
    </source>
</evidence>
<dbReference type="InterPro" id="IPR009071">
    <property type="entry name" value="HMG_box_dom"/>
</dbReference>
<evidence type="ECO:0000256" key="4">
    <source>
        <dbReference type="SAM" id="Coils"/>
    </source>
</evidence>
<dbReference type="Pfam" id="PF24245">
    <property type="entry name" value="INO80F"/>
    <property type="match status" value="1"/>
</dbReference>
<feature type="coiled-coil region" evidence="4">
    <location>
        <begin position="17"/>
        <end position="65"/>
    </location>
</feature>
<feature type="compositionally biased region" description="Low complexity" evidence="5">
    <location>
        <begin position="317"/>
        <end position="330"/>
    </location>
</feature>
<comment type="caution">
    <text evidence="7">The sequence shown here is derived from an EMBL/GenBank/DDBJ whole genome shotgun (WGS) entry which is preliminary data.</text>
</comment>
<feature type="region of interest" description="Disordered" evidence="5">
    <location>
        <begin position="205"/>
        <end position="353"/>
    </location>
</feature>
<accession>A0ABP0D8E9</accession>
<dbReference type="InterPro" id="IPR056513">
    <property type="entry name" value="INO80F"/>
</dbReference>
<dbReference type="InterPro" id="IPR036910">
    <property type="entry name" value="HMG_box_dom_sf"/>
</dbReference>
<keyword evidence="3" id="KW-0238">DNA-binding</keyword>
<organism evidence="7 8">
    <name type="scientific">Sporothrix epigloea</name>
    <dbReference type="NCBI Taxonomy" id="1892477"/>
    <lineage>
        <taxon>Eukaryota</taxon>
        <taxon>Fungi</taxon>
        <taxon>Dikarya</taxon>
        <taxon>Ascomycota</taxon>
        <taxon>Pezizomycotina</taxon>
        <taxon>Sordariomycetes</taxon>
        <taxon>Sordariomycetidae</taxon>
        <taxon>Ophiostomatales</taxon>
        <taxon>Ophiostomataceae</taxon>
        <taxon>Sporothrix</taxon>
    </lineage>
</organism>
<evidence type="ECO:0000259" key="6">
    <source>
        <dbReference type="PROSITE" id="PS50118"/>
    </source>
</evidence>
<keyword evidence="8" id="KW-1185">Reference proteome</keyword>
<evidence type="ECO:0000313" key="8">
    <source>
        <dbReference type="Proteomes" id="UP001642502"/>
    </source>
</evidence>
<feature type="compositionally biased region" description="Basic and acidic residues" evidence="5">
    <location>
        <begin position="290"/>
        <end position="301"/>
    </location>
</feature>
<comment type="subcellular location">
    <subcellularLocation>
        <location evidence="1">Nucleus</location>
    </subcellularLocation>
</comment>